<feature type="region of interest" description="Disordered" evidence="1">
    <location>
        <begin position="1"/>
        <end position="171"/>
    </location>
</feature>
<dbReference type="AlphaFoldDB" id="A0A9F5IP36"/>
<gene>
    <name evidence="3" type="primary">LOC112541843</name>
</gene>
<reference evidence="3" key="1">
    <citation type="submission" date="2025-08" db="UniProtKB">
        <authorList>
            <consortium name="RefSeq"/>
        </authorList>
    </citation>
    <scope>IDENTIFICATION</scope>
    <source>
        <tissue evidence="3">Liver</tissue>
    </source>
</reference>
<evidence type="ECO:0000313" key="3">
    <source>
        <dbReference type="RefSeq" id="XP_025028749.1"/>
    </source>
</evidence>
<feature type="region of interest" description="Disordered" evidence="1">
    <location>
        <begin position="192"/>
        <end position="227"/>
    </location>
</feature>
<keyword evidence="2" id="KW-1185">Reference proteome</keyword>
<evidence type="ECO:0000256" key="1">
    <source>
        <dbReference type="SAM" id="MobiDB-lite"/>
    </source>
</evidence>
<organism evidence="2 3">
    <name type="scientific">Python bivittatus</name>
    <name type="common">Burmese python</name>
    <name type="synonym">Python molurus bivittatus</name>
    <dbReference type="NCBI Taxonomy" id="176946"/>
    <lineage>
        <taxon>Eukaryota</taxon>
        <taxon>Metazoa</taxon>
        <taxon>Chordata</taxon>
        <taxon>Craniata</taxon>
        <taxon>Vertebrata</taxon>
        <taxon>Euteleostomi</taxon>
        <taxon>Lepidosauria</taxon>
        <taxon>Squamata</taxon>
        <taxon>Bifurcata</taxon>
        <taxon>Unidentata</taxon>
        <taxon>Episquamata</taxon>
        <taxon>Toxicofera</taxon>
        <taxon>Serpentes</taxon>
        <taxon>Henophidia</taxon>
        <taxon>Pythonidae</taxon>
        <taxon>Python</taxon>
    </lineage>
</organism>
<proteinExistence type="predicted"/>
<protein>
    <submittedName>
        <fullName evidence="3">Uncharacterized protein LOC112541843</fullName>
    </submittedName>
</protein>
<feature type="compositionally biased region" description="Basic residues" evidence="1">
    <location>
        <begin position="193"/>
        <end position="204"/>
    </location>
</feature>
<name>A0A9F5IP36_PYTBI</name>
<evidence type="ECO:0000313" key="2">
    <source>
        <dbReference type="Proteomes" id="UP000695026"/>
    </source>
</evidence>
<sequence>MEAAGPLPASHARASPPSLELRNGNTSQGTETARTPHSSATPPPLPGQLGRATGRSRRRLKSACLAVDEIQLARRRHSPSPCREGRRDPRASPLSPLLSWKAFPTHLPQRWRRREAARRGRDGSPPTRLGAPPPQGEEGTRTVDLSLAQRASSGWGSESRGRKPAPPPFLSSSLTLSRSLFRRQPPFLIVRTLRSRAREKHSGRRPMGMPPRLHPSSSSSSSSHDLPTPAVYRSKWKIKHLTGNNILDCKDGLITTLLPKVLKYDKILIMQEELNQLLKHTEKWKSKTLLLCVISSKVELTFQKE</sequence>
<dbReference type="KEGG" id="pbi:112541843"/>
<dbReference type="GeneID" id="112541843"/>
<feature type="compositionally biased region" description="Polar residues" evidence="1">
    <location>
        <begin position="23"/>
        <end position="40"/>
    </location>
</feature>
<dbReference type="Proteomes" id="UP000695026">
    <property type="component" value="Unplaced"/>
</dbReference>
<accession>A0A9F5IP36</accession>
<dbReference type="RefSeq" id="XP_025028749.1">
    <property type="nucleotide sequence ID" value="XM_025172981.1"/>
</dbReference>